<dbReference type="GO" id="GO:0006281">
    <property type="term" value="P:DNA repair"/>
    <property type="evidence" value="ECO:0007669"/>
    <property type="project" value="UniProtKB-UniRule"/>
</dbReference>
<sequence>MKKISSGKKDSVTVILGLDPGTATTGWGVISTHGDKNKYIAHGCIETPAKTELPLRLDSIAKQLTKLIRIYKPDLVSVEEIYFYSNTTTAISVAQARGVLLQIAAAHHLPVHSYTPLQVKQALTGYGNADKRQIQKMITIVLGMEAVPASDDAADALAIAVTCAHSFKLEGIK</sequence>
<keyword evidence="7 13" id="KW-0378">Hydrolase</keyword>
<evidence type="ECO:0000313" key="16">
    <source>
        <dbReference type="Proteomes" id="UP000281261"/>
    </source>
</evidence>
<dbReference type="GO" id="GO:0005737">
    <property type="term" value="C:cytoplasm"/>
    <property type="evidence" value="ECO:0007669"/>
    <property type="project" value="UniProtKB-SubCell"/>
</dbReference>
<feature type="active site" evidence="13">
    <location>
        <position position="79"/>
    </location>
</feature>
<feature type="binding site" evidence="13">
    <location>
        <position position="152"/>
    </location>
    <ligand>
        <name>Mg(2+)</name>
        <dbReference type="ChEBI" id="CHEBI:18420"/>
        <label>1</label>
    </ligand>
</feature>
<reference evidence="15 16" key="1">
    <citation type="submission" date="2018-06" db="EMBL/GenBank/DDBJ databases">
        <title>Extensive metabolic versatility and redundancy in microbially diverse, dynamic hydrothermal sediments.</title>
        <authorList>
            <person name="Dombrowski N."/>
            <person name="Teske A."/>
            <person name="Baker B.J."/>
        </authorList>
    </citation>
    <scope>NUCLEOTIDE SEQUENCE [LARGE SCALE GENOMIC DNA]</scope>
    <source>
        <strain evidence="15">B79_G16</strain>
    </source>
</reference>
<evidence type="ECO:0000256" key="8">
    <source>
        <dbReference type="ARBA" id="ARBA00022842"/>
    </source>
</evidence>
<comment type="catalytic activity">
    <reaction evidence="12 13">
        <text>Endonucleolytic cleavage at a junction such as a reciprocal single-stranded crossover between two homologous DNA duplexes (Holliday junction).</text>
        <dbReference type="EC" id="3.1.21.10"/>
    </reaction>
</comment>
<dbReference type="PANTHER" id="PTHR30194">
    <property type="entry name" value="CROSSOVER JUNCTION ENDODEOXYRIBONUCLEASE RUVC"/>
    <property type="match status" value="1"/>
</dbReference>
<organism evidence="15 16">
    <name type="scientific">candidate division Kazan bacterium</name>
    <dbReference type="NCBI Taxonomy" id="2202143"/>
    <lineage>
        <taxon>Bacteria</taxon>
        <taxon>Bacteria division Kazan-3B-28</taxon>
    </lineage>
</organism>
<dbReference type="InterPro" id="IPR020563">
    <property type="entry name" value="X-over_junc_endoDNase_Mg_BS"/>
</dbReference>
<feature type="binding site" evidence="13">
    <location>
        <position position="79"/>
    </location>
    <ligand>
        <name>Mg(2+)</name>
        <dbReference type="ChEBI" id="CHEBI:18420"/>
        <label>2</label>
    </ligand>
</feature>
<proteinExistence type="inferred from homology"/>
<dbReference type="PANTHER" id="PTHR30194:SF3">
    <property type="entry name" value="CROSSOVER JUNCTION ENDODEOXYRIBONUCLEASE RUVC"/>
    <property type="match status" value="1"/>
</dbReference>
<keyword evidence="6 13" id="KW-0227">DNA damage</keyword>
<dbReference type="EMBL" id="QMNG01000002">
    <property type="protein sequence ID" value="RLC37733.1"/>
    <property type="molecule type" value="Genomic_DNA"/>
</dbReference>
<accession>A0A420ZDP6</accession>
<comment type="similarity">
    <text evidence="1 13">Belongs to the RuvC family.</text>
</comment>
<dbReference type="Gene3D" id="3.30.420.10">
    <property type="entry name" value="Ribonuclease H-like superfamily/Ribonuclease H"/>
    <property type="match status" value="1"/>
</dbReference>
<comment type="cofactor">
    <cofactor evidence="13">
        <name>Mg(2+)</name>
        <dbReference type="ChEBI" id="CHEBI:18420"/>
    </cofactor>
    <text evidence="13">Binds 2 Mg(2+) ion per subunit.</text>
</comment>
<dbReference type="NCBIfam" id="NF000711">
    <property type="entry name" value="PRK00039.2-1"/>
    <property type="match status" value="1"/>
</dbReference>
<dbReference type="EC" id="3.1.21.10" evidence="13 14"/>
<evidence type="ECO:0000256" key="3">
    <source>
        <dbReference type="ARBA" id="ARBA00022722"/>
    </source>
</evidence>
<keyword evidence="8 13" id="KW-0460">Magnesium</keyword>
<dbReference type="HAMAP" id="MF_00034">
    <property type="entry name" value="RuvC"/>
    <property type="match status" value="1"/>
</dbReference>
<evidence type="ECO:0000256" key="14">
    <source>
        <dbReference type="NCBIfam" id="TIGR00228"/>
    </source>
</evidence>
<name>A0A420ZDP6_UNCK3</name>
<comment type="subcellular location">
    <subcellularLocation>
        <location evidence="13">Cytoplasm</location>
    </subcellularLocation>
</comment>
<evidence type="ECO:0000256" key="7">
    <source>
        <dbReference type="ARBA" id="ARBA00022801"/>
    </source>
</evidence>
<gene>
    <name evidence="13" type="primary">ruvC</name>
    <name evidence="15" type="ORF">DRH29_01050</name>
</gene>
<dbReference type="SUPFAM" id="SSF53098">
    <property type="entry name" value="Ribonuclease H-like"/>
    <property type="match status" value="1"/>
</dbReference>
<dbReference type="NCBIfam" id="TIGR00228">
    <property type="entry name" value="ruvC"/>
    <property type="match status" value="1"/>
</dbReference>
<evidence type="ECO:0000256" key="11">
    <source>
        <dbReference type="ARBA" id="ARBA00023204"/>
    </source>
</evidence>
<dbReference type="GO" id="GO:0000287">
    <property type="term" value="F:magnesium ion binding"/>
    <property type="evidence" value="ECO:0007669"/>
    <property type="project" value="UniProtKB-UniRule"/>
</dbReference>
<evidence type="ECO:0000256" key="9">
    <source>
        <dbReference type="ARBA" id="ARBA00023125"/>
    </source>
</evidence>
<dbReference type="Proteomes" id="UP000281261">
    <property type="component" value="Unassembled WGS sequence"/>
</dbReference>
<evidence type="ECO:0000256" key="12">
    <source>
        <dbReference type="ARBA" id="ARBA00029354"/>
    </source>
</evidence>
<comment type="subunit">
    <text evidence="13">Homodimer which binds Holliday junction (HJ) DNA. The HJ becomes 2-fold symmetrical on binding to RuvC with unstacked arms; it has a different conformation from HJ DNA in complex with RuvA. In the full resolvosome a probable DNA-RuvA(4)-RuvB(12)-RuvC(2) complex forms which resolves the HJ.</text>
</comment>
<comment type="function">
    <text evidence="13">The RuvA-RuvB-RuvC complex processes Holliday junction (HJ) DNA during genetic recombination and DNA repair. Endonuclease that resolves HJ intermediates. Cleaves cruciform DNA by making single-stranded nicks across the HJ at symmetrical positions within the homologous arms, yielding a 5'-phosphate and a 3'-hydroxyl group; requires a central core of homology in the junction. The consensus cleavage sequence is 5'-(A/T)TT(C/G)-3'. Cleavage occurs on the 3'-side of the TT dinucleotide at the point of strand exchange. HJ branch migration catalyzed by RuvA-RuvB allows RuvC to scan DNA until it finds its consensus sequence, where it cleaves and resolves the cruciform DNA.</text>
</comment>
<protein>
    <recommendedName>
        <fullName evidence="13 14">Crossover junction endodeoxyribonuclease RuvC</fullName>
        <ecNumber evidence="13 14">3.1.21.10</ecNumber>
    </recommendedName>
    <alternativeName>
        <fullName evidence="13">Holliday junction nuclease RuvC</fullName>
    </alternativeName>
    <alternativeName>
        <fullName evidence="13">Holliday junction resolvase RuvC</fullName>
    </alternativeName>
</protein>
<feature type="binding site" evidence="13">
    <location>
        <position position="19"/>
    </location>
    <ligand>
        <name>Mg(2+)</name>
        <dbReference type="ChEBI" id="CHEBI:18420"/>
        <label>1</label>
    </ligand>
</feature>
<dbReference type="PRINTS" id="PR00696">
    <property type="entry name" value="RSOLVASERUVC"/>
</dbReference>
<keyword evidence="9 13" id="KW-0238">DNA-binding</keyword>
<dbReference type="InterPro" id="IPR002176">
    <property type="entry name" value="X-over_junc_endoDNase_RuvC"/>
</dbReference>
<keyword evidence="4 13" id="KW-0479">Metal-binding</keyword>
<keyword evidence="5 13" id="KW-0255">Endonuclease</keyword>
<dbReference type="AlphaFoldDB" id="A0A420ZDP6"/>
<dbReference type="GO" id="GO:0048476">
    <property type="term" value="C:Holliday junction resolvase complex"/>
    <property type="evidence" value="ECO:0007669"/>
    <property type="project" value="UniProtKB-UniRule"/>
</dbReference>
<evidence type="ECO:0000256" key="13">
    <source>
        <dbReference type="HAMAP-Rule" id="MF_00034"/>
    </source>
</evidence>
<feature type="active site" evidence="13">
    <location>
        <position position="19"/>
    </location>
</feature>
<evidence type="ECO:0000256" key="4">
    <source>
        <dbReference type="ARBA" id="ARBA00022723"/>
    </source>
</evidence>
<evidence type="ECO:0000256" key="5">
    <source>
        <dbReference type="ARBA" id="ARBA00022759"/>
    </source>
</evidence>
<keyword evidence="3 13" id="KW-0540">Nuclease</keyword>
<evidence type="ECO:0000256" key="10">
    <source>
        <dbReference type="ARBA" id="ARBA00023172"/>
    </source>
</evidence>
<keyword evidence="10 13" id="KW-0233">DNA recombination</keyword>
<dbReference type="InterPro" id="IPR012337">
    <property type="entry name" value="RNaseH-like_sf"/>
</dbReference>
<evidence type="ECO:0000256" key="2">
    <source>
        <dbReference type="ARBA" id="ARBA00022490"/>
    </source>
</evidence>
<dbReference type="GO" id="GO:0006310">
    <property type="term" value="P:DNA recombination"/>
    <property type="evidence" value="ECO:0007669"/>
    <property type="project" value="UniProtKB-UniRule"/>
</dbReference>
<dbReference type="CDD" id="cd16962">
    <property type="entry name" value="RuvC"/>
    <property type="match status" value="1"/>
</dbReference>
<dbReference type="FunFam" id="3.30.420.10:FF:000002">
    <property type="entry name" value="Crossover junction endodeoxyribonuclease RuvC"/>
    <property type="match status" value="1"/>
</dbReference>
<comment type="caution">
    <text evidence="15">The sequence shown here is derived from an EMBL/GenBank/DDBJ whole genome shotgun (WGS) entry which is preliminary data.</text>
</comment>
<keyword evidence="2 13" id="KW-0963">Cytoplasm</keyword>
<dbReference type="InterPro" id="IPR036397">
    <property type="entry name" value="RNaseH_sf"/>
</dbReference>
<evidence type="ECO:0000313" key="15">
    <source>
        <dbReference type="EMBL" id="RLC37733.1"/>
    </source>
</evidence>
<dbReference type="PROSITE" id="PS01321">
    <property type="entry name" value="RUVC"/>
    <property type="match status" value="1"/>
</dbReference>
<dbReference type="GO" id="GO:0003677">
    <property type="term" value="F:DNA binding"/>
    <property type="evidence" value="ECO:0007669"/>
    <property type="project" value="UniProtKB-KW"/>
</dbReference>
<evidence type="ECO:0000256" key="6">
    <source>
        <dbReference type="ARBA" id="ARBA00022763"/>
    </source>
</evidence>
<keyword evidence="11 13" id="KW-0234">DNA repair</keyword>
<dbReference type="Pfam" id="PF02075">
    <property type="entry name" value="RuvC"/>
    <property type="match status" value="1"/>
</dbReference>
<evidence type="ECO:0000256" key="1">
    <source>
        <dbReference type="ARBA" id="ARBA00009518"/>
    </source>
</evidence>
<dbReference type="GO" id="GO:0008821">
    <property type="term" value="F:crossover junction DNA endonuclease activity"/>
    <property type="evidence" value="ECO:0007669"/>
    <property type="project" value="UniProtKB-UniRule"/>
</dbReference>
<feature type="active site" evidence="13">
    <location>
        <position position="152"/>
    </location>
</feature>